<dbReference type="RefSeq" id="WP_188759350.1">
    <property type="nucleotide sequence ID" value="NZ_BMJB01000001.1"/>
</dbReference>
<dbReference type="GO" id="GO:0016787">
    <property type="term" value="F:hydrolase activity"/>
    <property type="evidence" value="ECO:0007669"/>
    <property type="project" value="UniProtKB-KW"/>
</dbReference>
<comment type="caution">
    <text evidence="5">The sequence shown here is derived from an EMBL/GenBank/DDBJ whole genome shotgun (WGS) entry which is preliminary data.</text>
</comment>
<dbReference type="SUPFAM" id="SSF56300">
    <property type="entry name" value="Metallo-dependent phosphatases"/>
    <property type="match status" value="1"/>
</dbReference>
<dbReference type="PANTHER" id="PTHR10340:SF57">
    <property type="entry name" value="METALLOPHOS DOMAIN-CONTAINING PROTEIN"/>
    <property type="match status" value="1"/>
</dbReference>
<accession>A0A916RUI8</accession>
<reference evidence="5" key="2">
    <citation type="submission" date="2020-09" db="EMBL/GenBank/DDBJ databases">
        <authorList>
            <person name="Sun Q."/>
            <person name="Zhou Y."/>
        </authorList>
    </citation>
    <scope>NUCLEOTIDE SEQUENCE</scope>
    <source>
        <strain evidence="5">CGMCC 1.15447</strain>
    </source>
</reference>
<gene>
    <name evidence="5" type="ORF">GCM10011507_22400</name>
</gene>
<dbReference type="Proteomes" id="UP000648801">
    <property type="component" value="Unassembled WGS sequence"/>
</dbReference>
<evidence type="ECO:0000256" key="2">
    <source>
        <dbReference type="ARBA" id="ARBA00023180"/>
    </source>
</evidence>
<evidence type="ECO:0000256" key="1">
    <source>
        <dbReference type="ARBA" id="ARBA00022801"/>
    </source>
</evidence>
<evidence type="ECO:0000256" key="3">
    <source>
        <dbReference type="SAM" id="SignalP"/>
    </source>
</evidence>
<feature type="signal peptide" evidence="3">
    <location>
        <begin position="1"/>
        <end position="28"/>
    </location>
</feature>
<reference evidence="5" key="1">
    <citation type="journal article" date="2014" name="Int. J. Syst. Evol. Microbiol.">
        <title>Complete genome sequence of Corynebacterium casei LMG S-19264T (=DSM 44701T), isolated from a smear-ripened cheese.</title>
        <authorList>
            <consortium name="US DOE Joint Genome Institute (JGI-PGF)"/>
            <person name="Walter F."/>
            <person name="Albersmeier A."/>
            <person name="Kalinowski J."/>
            <person name="Ruckert C."/>
        </authorList>
    </citation>
    <scope>NUCLEOTIDE SEQUENCE</scope>
    <source>
        <strain evidence="5">CGMCC 1.15447</strain>
    </source>
</reference>
<dbReference type="PANTHER" id="PTHR10340">
    <property type="entry name" value="SPHINGOMYELIN PHOSPHODIESTERASE"/>
    <property type="match status" value="1"/>
</dbReference>
<evidence type="ECO:0000259" key="4">
    <source>
        <dbReference type="Pfam" id="PF00149"/>
    </source>
</evidence>
<dbReference type="InterPro" id="IPR029052">
    <property type="entry name" value="Metallo-depent_PP-like"/>
</dbReference>
<dbReference type="Pfam" id="PF00149">
    <property type="entry name" value="Metallophos"/>
    <property type="match status" value="1"/>
</dbReference>
<feature type="chain" id="PRO_5037410378" description="Calcineurin-like phosphoesterase domain-containing protein" evidence="3">
    <location>
        <begin position="29"/>
        <end position="490"/>
    </location>
</feature>
<dbReference type="AlphaFoldDB" id="A0A916RUI8"/>
<feature type="domain" description="Calcineurin-like phosphoesterase" evidence="4">
    <location>
        <begin position="40"/>
        <end position="339"/>
    </location>
</feature>
<protein>
    <recommendedName>
        <fullName evidence="4">Calcineurin-like phosphoesterase domain-containing protein</fullName>
    </recommendedName>
</protein>
<name>A0A916RUI8_9BACT</name>
<sequence length="490" mass="52823">MTGFMRLTGHACCVLFLFAFAVTHYAVAQDRARAETVPALMVSDIHLDPFYDPAKAKQLVAAPANEWGRILNGPDSPGRAEAYAALQKTCSAKGADTSNLLFQSSLRAMRAQGANARFVTVSGDLIAHQFPCRFHATVPDGTPDEYAAFVEKTIDYVLTGLRRALPGVPVYAALGNNDSGCADYRMDTESSFLRATAQSVLRGLPASAEKQRALADFAEGGYYSVTMAAPMRRTRLIVLNDLFMSRNYATCEGKADPAAGEAQLAWLGKQLADARARGQRVWVMGHIPPGVDIHSAALHLRKVCNGASPQMFLTSEKLAGVLEENADVVRLGVFAHTHMDELRLLAPEDAPKQMVAIKMVPSITPVHGNNPAFVVARVSPASAELKDYSVFAASNTSGVRATWSKEYTYSSAYHESAFAPAQVAHLVKEFAADPEAKSPESKAFIQYFYAGDTSGLIKPLWPEYVCALAHTDGASFAKCACTAEKRSSGE</sequence>
<dbReference type="Gene3D" id="3.60.21.10">
    <property type="match status" value="1"/>
</dbReference>
<dbReference type="InterPro" id="IPR004843">
    <property type="entry name" value="Calcineurin-like_PHP"/>
</dbReference>
<keyword evidence="3" id="KW-0732">Signal</keyword>
<evidence type="ECO:0000313" key="6">
    <source>
        <dbReference type="Proteomes" id="UP000648801"/>
    </source>
</evidence>
<keyword evidence="1" id="KW-0378">Hydrolase</keyword>
<keyword evidence="2" id="KW-0325">Glycoprotein</keyword>
<organism evidence="5 6">
    <name type="scientific">Edaphobacter acidisoli</name>
    <dbReference type="NCBI Taxonomy" id="2040573"/>
    <lineage>
        <taxon>Bacteria</taxon>
        <taxon>Pseudomonadati</taxon>
        <taxon>Acidobacteriota</taxon>
        <taxon>Terriglobia</taxon>
        <taxon>Terriglobales</taxon>
        <taxon>Acidobacteriaceae</taxon>
        <taxon>Edaphobacter</taxon>
    </lineage>
</organism>
<keyword evidence="6" id="KW-1185">Reference proteome</keyword>
<proteinExistence type="predicted"/>
<dbReference type="EMBL" id="BMJB01000001">
    <property type="protein sequence ID" value="GGA70387.1"/>
    <property type="molecule type" value="Genomic_DNA"/>
</dbReference>
<evidence type="ECO:0000313" key="5">
    <source>
        <dbReference type="EMBL" id="GGA70387.1"/>
    </source>
</evidence>